<dbReference type="Gene3D" id="1.10.150.50">
    <property type="entry name" value="Transcription Factor, Ets-1"/>
    <property type="match status" value="1"/>
</dbReference>
<dbReference type="FunFam" id="1.10.10.10:FF:000996">
    <property type="entry name" value="Predicted protein"/>
    <property type="match status" value="1"/>
</dbReference>
<dbReference type="AlphaFoldDB" id="A0A0B2UPY2"/>
<reference evidence="7 8" key="1">
    <citation type="submission" date="2014-11" db="EMBL/GenBank/DDBJ databases">
        <title>Genetic blueprint of the zoonotic pathogen Toxocara canis.</title>
        <authorList>
            <person name="Zhu X.-Q."/>
            <person name="Korhonen P.K."/>
            <person name="Cai H."/>
            <person name="Young N.D."/>
            <person name="Nejsum P."/>
            <person name="von Samson-Himmelstjerna G."/>
            <person name="Boag P.R."/>
            <person name="Tan P."/>
            <person name="Li Q."/>
            <person name="Min J."/>
            <person name="Yang Y."/>
            <person name="Wang X."/>
            <person name="Fang X."/>
            <person name="Hall R.S."/>
            <person name="Hofmann A."/>
            <person name="Sternberg P.W."/>
            <person name="Jex A.R."/>
            <person name="Gasser R.B."/>
        </authorList>
    </citation>
    <scope>NUCLEOTIDE SEQUENCE [LARGE SCALE GENOMIC DNA]</scope>
    <source>
        <strain evidence="7">PN_DK_2014</strain>
    </source>
</reference>
<dbReference type="SMART" id="SM00413">
    <property type="entry name" value="ETS"/>
    <property type="match status" value="1"/>
</dbReference>
<evidence type="ECO:0000256" key="4">
    <source>
        <dbReference type="SAM" id="MobiDB-lite"/>
    </source>
</evidence>
<dbReference type="Pfam" id="PF00178">
    <property type="entry name" value="Ets"/>
    <property type="match status" value="1"/>
</dbReference>
<dbReference type="PROSITE" id="PS50061">
    <property type="entry name" value="ETS_DOMAIN_3"/>
    <property type="match status" value="1"/>
</dbReference>
<dbReference type="EMBL" id="JPKZ01022562">
    <property type="protein sequence ID" value="KHN71259.1"/>
    <property type="molecule type" value="Genomic_DNA"/>
</dbReference>
<dbReference type="Pfam" id="PF02198">
    <property type="entry name" value="SAM_PNT"/>
    <property type="match status" value="1"/>
</dbReference>
<comment type="similarity">
    <text evidence="1 3">Belongs to the ETS family.</text>
</comment>
<feature type="domain" description="PNT" evidence="6">
    <location>
        <begin position="169"/>
        <end position="251"/>
    </location>
</feature>
<dbReference type="InterPro" id="IPR036388">
    <property type="entry name" value="WH-like_DNA-bd_sf"/>
</dbReference>
<dbReference type="SUPFAM" id="SSF46785">
    <property type="entry name" value="Winged helix' DNA-binding domain"/>
    <property type="match status" value="1"/>
</dbReference>
<comment type="caution">
    <text evidence="7">The sequence shown here is derived from an EMBL/GenBank/DDBJ whole genome shotgun (WGS) entry which is preliminary data.</text>
</comment>
<dbReference type="GO" id="GO:0000981">
    <property type="term" value="F:DNA-binding transcription factor activity, RNA polymerase II-specific"/>
    <property type="evidence" value="ECO:0007669"/>
    <property type="project" value="TreeGrafter"/>
</dbReference>
<dbReference type="PANTHER" id="PTHR11849:SF182">
    <property type="entry name" value="SAM POINTED DOMAIN-CONTAINING ETS TRANSCRIPTION FACTOR"/>
    <property type="match status" value="1"/>
</dbReference>
<gene>
    <name evidence="7" type="primary">Ets98B</name>
    <name evidence="7" type="ORF">Tcan_08083</name>
</gene>
<dbReference type="PROSITE" id="PS00346">
    <property type="entry name" value="ETS_DOMAIN_2"/>
    <property type="match status" value="1"/>
</dbReference>
<dbReference type="GO" id="GO:0030154">
    <property type="term" value="P:cell differentiation"/>
    <property type="evidence" value="ECO:0007669"/>
    <property type="project" value="TreeGrafter"/>
</dbReference>
<name>A0A0B2UPY2_TOXCA</name>
<organism evidence="7 8">
    <name type="scientific">Toxocara canis</name>
    <name type="common">Canine roundworm</name>
    <dbReference type="NCBI Taxonomy" id="6265"/>
    <lineage>
        <taxon>Eukaryota</taxon>
        <taxon>Metazoa</taxon>
        <taxon>Ecdysozoa</taxon>
        <taxon>Nematoda</taxon>
        <taxon>Chromadorea</taxon>
        <taxon>Rhabditida</taxon>
        <taxon>Spirurina</taxon>
        <taxon>Ascaridomorpha</taxon>
        <taxon>Ascaridoidea</taxon>
        <taxon>Toxocaridae</taxon>
        <taxon>Toxocara</taxon>
    </lineage>
</organism>
<dbReference type="PROSITE" id="PS51433">
    <property type="entry name" value="PNT"/>
    <property type="match status" value="1"/>
</dbReference>
<dbReference type="InterPro" id="IPR000418">
    <property type="entry name" value="Ets_dom"/>
</dbReference>
<dbReference type="Gene3D" id="1.10.10.10">
    <property type="entry name" value="Winged helix-like DNA-binding domain superfamily/Winged helix DNA-binding domain"/>
    <property type="match status" value="1"/>
</dbReference>
<dbReference type="SMART" id="SM00251">
    <property type="entry name" value="SAM_PNT"/>
    <property type="match status" value="1"/>
</dbReference>
<dbReference type="GO" id="GO:0043565">
    <property type="term" value="F:sequence-specific DNA binding"/>
    <property type="evidence" value="ECO:0007669"/>
    <property type="project" value="InterPro"/>
</dbReference>
<keyword evidence="8" id="KW-1185">Reference proteome</keyword>
<evidence type="ECO:0000259" key="5">
    <source>
        <dbReference type="PROSITE" id="PS50061"/>
    </source>
</evidence>
<dbReference type="OrthoDB" id="5961210at2759"/>
<dbReference type="InterPro" id="IPR013761">
    <property type="entry name" value="SAM/pointed_sf"/>
</dbReference>
<evidence type="ECO:0000313" key="8">
    <source>
        <dbReference type="Proteomes" id="UP000031036"/>
    </source>
</evidence>
<dbReference type="PANTHER" id="PTHR11849">
    <property type="entry name" value="ETS"/>
    <property type="match status" value="1"/>
</dbReference>
<dbReference type="GO" id="GO:0005634">
    <property type="term" value="C:nucleus"/>
    <property type="evidence" value="ECO:0007669"/>
    <property type="project" value="UniProtKB-SubCell"/>
</dbReference>
<proteinExistence type="inferred from homology"/>
<dbReference type="STRING" id="6265.A0A0B2UPY2"/>
<dbReference type="InterPro" id="IPR036390">
    <property type="entry name" value="WH_DNA-bd_sf"/>
</dbReference>
<dbReference type="PRINTS" id="PR00454">
    <property type="entry name" value="ETSDOMAIN"/>
</dbReference>
<evidence type="ECO:0000259" key="6">
    <source>
        <dbReference type="PROSITE" id="PS51433"/>
    </source>
</evidence>
<keyword evidence="3" id="KW-0539">Nucleus</keyword>
<sequence length="489" mass="54398">MDTLTSTMLTSGTALDGYRWNSLSPSPLSDNEDEEEYCRRIKVEHPFEVDSDAFFRNAPPPGISHQMHKRTAPCTAIPLASCATAAASLSSAFCKRSNGFTKPGSLANESAFEDASSVSAPLSVVKAEQTSHSEDCSRSNELSLTNNSVVTSCNDAAQMDIYRDLILRHLIQDISTTCSKLALPTDPYVWTAEHSGRWISDMCMQFQLPPPRELFLAGRVLLSMSQEEFIARAPEGGDTLHAQLQLWKTAFESYNQQNNGANQNSQGVTQSNTRLGASWPAPSSPTLSTETNADRLGSTQDYVNNFNPNTADVAPNMSYYSANNNNYQTLQQDGSILSSLPQQPFFATNNSQNAANILHSPSDSEISSNASSMNDGNSTDGVCVEGRSASAPHFPRHSGTVHLWHFIRELLDHPKQYSSCVRWVDREEGTFKIESSHHLARFWGQRKNRAQMNYDKLSRSLRQYYKKGIIQKPEKKQRLVYKFLPPYNL</sequence>
<evidence type="ECO:0000256" key="2">
    <source>
        <dbReference type="ARBA" id="ARBA00023125"/>
    </source>
</evidence>
<dbReference type="InterPro" id="IPR003118">
    <property type="entry name" value="Pointed_dom"/>
</dbReference>
<feature type="region of interest" description="Disordered" evidence="4">
    <location>
        <begin position="256"/>
        <end position="292"/>
    </location>
</feature>
<dbReference type="SUPFAM" id="SSF47769">
    <property type="entry name" value="SAM/Pointed domain"/>
    <property type="match status" value="1"/>
</dbReference>
<evidence type="ECO:0000313" key="7">
    <source>
        <dbReference type="EMBL" id="KHN71259.1"/>
    </source>
</evidence>
<feature type="compositionally biased region" description="Low complexity" evidence="4">
    <location>
        <begin position="256"/>
        <end position="267"/>
    </location>
</feature>
<keyword evidence="2 3" id="KW-0238">DNA-binding</keyword>
<evidence type="ECO:0000256" key="1">
    <source>
        <dbReference type="ARBA" id="ARBA00005562"/>
    </source>
</evidence>
<dbReference type="InterPro" id="IPR046328">
    <property type="entry name" value="ETS_fam"/>
</dbReference>
<comment type="subcellular location">
    <subcellularLocation>
        <location evidence="3">Nucleus</location>
    </subcellularLocation>
</comment>
<dbReference type="OMA" id="ARWINEM"/>
<feature type="domain" description="ETS" evidence="5">
    <location>
        <begin position="401"/>
        <end position="484"/>
    </location>
</feature>
<protein>
    <submittedName>
        <fullName evidence="7">DNA-binding protein D-ETS-4</fullName>
    </submittedName>
</protein>
<accession>A0A0B2UPY2</accession>
<evidence type="ECO:0000256" key="3">
    <source>
        <dbReference type="RuleBase" id="RU004019"/>
    </source>
</evidence>
<dbReference type="Proteomes" id="UP000031036">
    <property type="component" value="Unassembled WGS sequence"/>
</dbReference>